<feature type="region of interest" description="Disordered" evidence="3">
    <location>
        <begin position="125"/>
        <end position="158"/>
    </location>
</feature>
<dbReference type="STRING" id="27342.A0A0H2RL03"/>
<dbReference type="PROSITE" id="PS00354">
    <property type="entry name" value="HMGI_Y"/>
    <property type="match status" value="1"/>
</dbReference>
<dbReference type="AlphaFoldDB" id="A0A0H2RL03"/>
<reference evidence="4 5" key="1">
    <citation type="submission" date="2015-04" db="EMBL/GenBank/DDBJ databases">
        <title>Complete genome sequence of Schizopora paradoxa KUC8140, a cosmopolitan wood degrader in East Asia.</title>
        <authorList>
            <consortium name="DOE Joint Genome Institute"/>
            <person name="Min B."/>
            <person name="Park H."/>
            <person name="Jang Y."/>
            <person name="Kim J.-J."/>
            <person name="Kim K.H."/>
            <person name="Pangilinan J."/>
            <person name="Lipzen A."/>
            <person name="Riley R."/>
            <person name="Grigoriev I.V."/>
            <person name="Spatafora J.W."/>
            <person name="Choi I.-G."/>
        </authorList>
    </citation>
    <scope>NUCLEOTIDE SEQUENCE [LARGE SCALE GENOMIC DNA]</scope>
    <source>
        <strain evidence="4 5">KUC8140</strain>
    </source>
</reference>
<feature type="compositionally biased region" description="Basic residues" evidence="3">
    <location>
        <begin position="82"/>
        <end position="94"/>
    </location>
</feature>
<dbReference type="OrthoDB" id="3690045at2759"/>
<dbReference type="GO" id="GO:0006355">
    <property type="term" value="P:regulation of DNA-templated transcription"/>
    <property type="evidence" value="ECO:0007669"/>
    <property type="project" value="InterPro"/>
</dbReference>
<feature type="region of interest" description="Disordered" evidence="3">
    <location>
        <begin position="1"/>
        <end position="103"/>
    </location>
</feature>
<comment type="subcellular location">
    <subcellularLocation>
        <location evidence="1">Nucleus</location>
    </subcellularLocation>
</comment>
<dbReference type="InterPro" id="IPR017956">
    <property type="entry name" value="AT_hook_DNA-bd_motif"/>
</dbReference>
<dbReference type="Proteomes" id="UP000053477">
    <property type="component" value="Unassembled WGS sequence"/>
</dbReference>
<feature type="compositionally biased region" description="Low complexity" evidence="3">
    <location>
        <begin position="478"/>
        <end position="494"/>
    </location>
</feature>
<feature type="compositionally biased region" description="Polar residues" evidence="3">
    <location>
        <begin position="42"/>
        <end position="52"/>
    </location>
</feature>
<protein>
    <submittedName>
        <fullName evidence="4">Uncharacterized protein</fullName>
    </submittedName>
</protein>
<evidence type="ECO:0000313" key="4">
    <source>
        <dbReference type="EMBL" id="KLO12665.1"/>
    </source>
</evidence>
<feature type="compositionally biased region" description="Low complexity" evidence="3">
    <location>
        <begin position="53"/>
        <end position="73"/>
    </location>
</feature>
<evidence type="ECO:0000313" key="5">
    <source>
        <dbReference type="Proteomes" id="UP000053477"/>
    </source>
</evidence>
<feature type="compositionally biased region" description="Acidic residues" evidence="3">
    <location>
        <begin position="10"/>
        <end position="29"/>
    </location>
</feature>
<gene>
    <name evidence="4" type="ORF">SCHPADRAFT_405885</name>
</gene>
<dbReference type="GO" id="GO:0003677">
    <property type="term" value="F:DNA binding"/>
    <property type="evidence" value="ECO:0007669"/>
    <property type="project" value="InterPro"/>
</dbReference>
<organism evidence="4 5">
    <name type="scientific">Schizopora paradoxa</name>
    <dbReference type="NCBI Taxonomy" id="27342"/>
    <lineage>
        <taxon>Eukaryota</taxon>
        <taxon>Fungi</taxon>
        <taxon>Dikarya</taxon>
        <taxon>Basidiomycota</taxon>
        <taxon>Agaricomycotina</taxon>
        <taxon>Agaricomycetes</taxon>
        <taxon>Hymenochaetales</taxon>
        <taxon>Schizoporaceae</taxon>
        <taxon>Schizopora</taxon>
    </lineage>
</organism>
<feature type="region of interest" description="Disordered" evidence="3">
    <location>
        <begin position="463"/>
        <end position="540"/>
    </location>
</feature>
<keyword evidence="5" id="KW-1185">Reference proteome</keyword>
<dbReference type="PRINTS" id="PR00929">
    <property type="entry name" value="ATHOOK"/>
</dbReference>
<dbReference type="GO" id="GO:0005634">
    <property type="term" value="C:nucleus"/>
    <property type="evidence" value="ECO:0007669"/>
    <property type="project" value="UniProtKB-SubCell"/>
</dbReference>
<feature type="compositionally biased region" description="Low complexity" evidence="3">
    <location>
        <begin position="508"/>
        <end position="517"/>
    </location>
</feature>
<feature type="compositionally biased region" description="Acidic residues" evidence="3">
    <location>
        <begin position="463"/>
        <end position="474"/>
    </location>
</feature>
<evidence type="ECO:0000256" key="3">
    <source>
        <dbReference type="SAM" id="MobiDB-lite"/>
    </source>
</evidence>
<evidence type="ECO:0000256" key="1">
    <source>
        <dbReference type="ARBA" id="ARBA00004123"/>
    </source>
</evidence>
<accession>A0A0H2RL03</accession>
<dbReference type="EMBL" id="KQ085973">
    <property type="protein sequence ID" value="KLO12665.1"/>
    <property type="molecule type" value="Genomic_DNA"/>
</dbReference>
<evidence type="ECO:0000256" key="2">
    <source>
        <dbReference type="ARBA" id="ARBA00023242"/>
    </source>
</evidence>
<dbReference type="InterPro" id="IPR000637">
    <property type="entry name" value="HMGI/Y_DNA-bd_CS"/>
</dbReference>
<dbReference type="InParanoid" id="A0A0H2RL03"/>
<name>A0A0H2RL03_9AGAM</name>
<sequence length="540" mass="57479">MDMSTAMDVVEQEQEQEEEETYPDDDSAGEVEQSMRHDEPQGTPQDPAHTSTIPDQATTAAAAAPIAGGAADAPPVPITPAKRPRGRPKGSGKKQRLEAELAKNPDAAAAAAIASAVIGAQPEVKVRRPVGRPRKDGLPAGSLLPPREKKPMGRPRKSAPAAMGFMMDGMASSNVFPVMAPVIDPQLTGTAPPKRRGRKKELDIEINPNMSGEEWKALLRANPDAFLRLLIMVLAPLKYPPAAAGPNVQDAFRNHLLSLTPKDKDPSKPATNDIPSLYSIMKTFWLPTSPSYFSLTASATSRTPSEHRFLYWDPLPLLFNGLQCPNCNNSLSNRGRIRSGPVQIYDLGKPFYIIGCEYVCTNDVCRQASGAPEGLKFASTDASILRALPVKLKDEFPAHLVLGVPGVPTRLAGDLGPSASVWNWQALGVSTALWNMVRGCLHANVSREAIQNILRGIYEGLPEEEEQSPLDESPEIPTPSMSSTNFPSSSGFTFLPSPIPTATANGMASAASTLTPPTTAPPAPAATASSSIDGKASAHS</sequence>
<proteinExistence type="predicted"/>
<keyword evidence="2" id="KW-0539">Nucleus</keyword>